<dbReference type="Proteomes" id="UP001150942">
    <property type="component" value="Unassembled WGS sequence"/>
</dbReference>
<accession>A0A9W9MH75</accession>
<keyword evidence="2" id="KW-1185">Reference proteome</keyword>
<proteinExistence type="predicted"/>
<reference evidence="1" key="2">
    <citation type="journal article" date="2023" name="IMA Fungus">
        <title>Comparative genomic study of the Penicillium genus elucidates a diverse pangenome and 15 lateral gene transfer events.</title>
        <authorList>
            <person name="Petersen C."/>
            <person name="Sorensen T."/>
            <person name="Nielsen M.R."/>
            <person name="Sondergaard T.E."/>
            <person name="Sorensen J.L."/>
            <person name="Fitzpatrick D.A."/>
            <person name="Frisvad J.C."/>
            <person name="Nielsen K.L."/>
        </authorList>
    </citation>
    <scope>NUCLEOTIDE SEQUENCE</scope>
    <source>
        <strain evidence="1">IBT 20477</strain>
    </source>
</reference>
<comment type="caution">
    <text evidence="1">The sequence shown here is derived from an EMBL/GenBank/DDBJ whole genome shotgun (WGS) entry which is preliminary data.</text>
</comment>
<reference evidence="1" key="1">
    <citation type="submission" date="2022-11" db="EMBL/GenBank/DDBJ databases">
        <authorList>
            <person name="Petersen C."/>
        </authorList>
    </citation>
    <scope>NUCLEOTIDE SEQUENCE</scope>
    <source>
        <strain evidence="1">IBT 20477</strain>
    </source>
</reference>
<dbReference type="OrthoDB" id="4352951at2759"/>
<protein>
    <submittedName>
        <fullName evidence="1">Uncharacterized protein</fullName>
    </submittedName>
</protein>
<sequence length="61" mass="7352">MIEYESTWFKFRNSKLLELMPTKPHSTDPPVEEDMVENRDEDERILNELRELQISKGDNRT</sequence>
<gene>
    <name evidence="1" type="ORF">N7449_006051</name>
</gene>
<name>A0A9W9MH75_9EURO</name>
<dbReference type="EMBL" id="JAPQKQ010000004">
    <property type="protein sequence ID" value="KAJ5201248.1"/>
    <property type="molecule type" value="Genomic_DNA"/>
</dbReference>
<evidence type="ECO:0000313" key="2">
    <source>
        <dbReference type="Proteomes" id="UP001150942"/>
    </source>
</evidence>
<evidence type="ECO:0000313" key="1">
    <source>
        <dbReference type="EMBL" id="KAJ5201248.1"/>
    </source>
</evidence>
<organism evidence="1 2">
    <name type="scientific">Penicillium cf. viridicatum</name>
    <dbReference type="NCBI Taxonomy" id="2972119"/>
    <lineage>
        <taxon>Eukaryota</taxon>
        <taxon>Fungi</taxon>
        <taxon>Dikarya</taxon>
        <taxon>Ascomycota</taxon>
        <taxon>Pezizomycotina</taxon>
        <taxon>Eurotiomycetes</taxon>
        <taxon>Eurotiomycetidae</taxon>
        <taxon>Eurotiales</taxon>
        <taxon>Aspergillaceae</taxon>
        <taxon>Penicillium</taxon>
    </lineage>
</organism>
<dbReference type="AlphaFoldDB" id="A0A9W9MH75"/>